<proteinExistence type="inferred from homology"/>
<dbReference type="InterPro" id="IPR001436">
    <property type="entry name" value="Alpha-crystallin/sHSP_animal"/>
</dbReference>
<dbReference type="Pfam" id="PF00011">
    <property type="entry name" value="HSP20"/>
    <property type="match status" value="1"/>
</dbReference>
<keyword evidence="6" id="KW-1185">Reference proteome</keyword>
<dbReference type="InterPro" id="IPR008978">
    <property type="entry name" value="HSP20-like_chaperone"/>
</dbReference>
<dbReference type="PRINTS" id="PR00299">
    <property type="entry name" value="ACRYSTALLIN"/>
</dbReference>
<accession>A0A7R8YRI8</accession>
<gene>
    <name evidence="5" type="ORF">HERILL_LOCUS5754</name>
</gene>
<evidence type="ECO:0000256" key="1">
    <source>
        <dbReference type="ARBA" id="ARBA00023016"/>
    </source>
</evidence>
<dbReference type="OMA" id="FTACIDI"/>
<dbReference type="GO" id="GO:0042026">
    <property type="term" value="P:protein refolding"/>
    <property type="evidence" value="ECO:0007669"/>
    <property type="project" value="TreeGrafter"/>
</dbReference>
<dbReference type="SUPFAM" id="SSF49764">
    <property type="entry name" value="HSP20-like chaperones"/>
    <property type="match status" value="1"/>
</dbReference>
<comment type="similarity">
    <text evidence="2 3">Belongs to the small heat shock protein (HSP20) family.</text>
</comment>
<evidence type="ECO:0000259" key="4">
    <source>
        <dbReference type="PROSITE" id="PS01031"/>
    </source>
</evidence>
<dbReference type="InterPro" id="IPR002068">
    <property type="entry name" value="A-crystallin/Hsp20_dom"/>
</dbReference>
<dbReference type="Gene3D" id="2.60.40.790">
    <property type="match status" value="1"/>
</dbReference>
<evidence type="ECO:0000256" key="3">
    <source>
        <dbReference type="RuleBase" id="RU003616"/>
    </source>
</evidence>
<name>A0A7R8YRI8_HERIL</name>
<dbReference type="GO" id="GO:0051082">
    <property type="term" value="F:unfolded protein binding"/>
    <property type="evidence" value="ECO:0007669"/>
    <property type="project" value="TreeGrafter"/>
</dbReference>
<dbReference type="GO" id="GO:0005634">
    <property type="term" value="C:nucleus"/>
    <property type="evidence" value="ECO:0007669"/>
    <property type="project" value="TreeGrafter"/>
</dbReference>
<dbReference type="InParanoid" id="A0A7R8YRI8"/>
<dbReference type="PANTHER" id="PTHR45640:SF13">
    <property type="entry name" value="HEAT SHOCK PROTEIN 22-RELATED"/>
    <property type="match status" value="1"/>
</dbReference>
<protein>
    <recommendedName>
        <fullName evidence="4">SHSP domain-containing protein</fullName>
    </recommendedName>
</protein>
<keyword evidence="1" id="KW-0346">Stress response</keyword>
<evidence type="ECO:0000313" key="6">
    <source>
        <dbReference type="Proteomes" id="UP000594454"/>
    </source>
</evidence>
<dbReference type="CDD" id="cd06526">
    <property type="entry name" value="metazoan_ACD"/>
    <property type="match status" value="1"/>
</dbReference>
<dbReference type="GO" id="GO:0005737">
    <property type="term" value="C:cytoplasm"/>
    <property type="evidence" value="ECO:0007669"/>
    <property type="project" value="TreeGrafter"/>
</dbReference>
<dbReference type="AlphaFoldDB" id="A0A7R8YRI8"/>
<dbReference type="PROSITE" id="PS01031">
    <property type="entry name" value="SHSP"/>
    <property type="match status" value="1"/>
</dbReference>
<dbReference type="EMBL" id="LR899010">
    <property type="protein sequence ID" value="CAD7082743.1"/>
    <property type="molecule type" value="Genomic_DNA"/>
</dbReference>
<reference evidence="5 6" key="1">
    <citation type="submission" date="2020-11" db="EMBL/GenBank/DDBJ databases">
        <authorList>
            <person name="Wallbank WR R."/>
            <person name="Pardo Diaz C."/>
            <person name="Kozak K."/>
            <person name="Martin S."/>
            <person name="Jiggins C."/>
            <person name="Moest M."/>
            <person name="Warren A I."/>
            <person name="Generalovic N T."/>
            <person name="Byers J.R.P. K."/>
            <person name="Montejo-Kovacevich G."/>
            <person name="Yen C E."/>
        </authorList>
    </citation>
    <scope>NUCLEOTIDE SEQUENCE [LARGE SCALE GENOMIC DNA]</scope>
</reference>
<evidence type="ECO:0000256" key="2">
    <source>
        <dbReference type="PROSITE-ProRule" id="PRU00285"/>
    </source>
</evidence>
<dbReference type="GO" id="GO:0009408">
    <property type="term" value="P:response to heat"/>
    <property type="evidence" value="ECO:0007669"/>
    <property type="project" value="TreeGrafter"/>
</dbReference>
<organism evidence="5 6">
    <name type="scientific">Hermetia illucens</name>
    <name type="common">Black soldier fly</name>
    <dbReference type="NCBI Taxonomy" id="343691"/>
    <lineage>
        <taxon>Eukaryota</taxon>
        <taxon>Metazoa</taxon>
        <taxon>Ecdysozoa</taxon>
        <taxon>Arthropoda</taxon>
        <taxon>Hexapoda</taxon>
        <taxon>Insecta</taxon>
        <taxon>Pterygota</taxon>
        <taxon>Neoptera</taxon>
        <taxon>Endopterygota</taxon>
        <taxon>Diptera</taxon>
        <taxon>Brachycera</taxon>
        <taxon>Stratiomyomorpha</taxon>
        <taxon>Stratiomyidae</taxon>
        <taxon>Hermetiinae</taxon>
        <taxon>Hermetia</taxon>
    </lineage>
</organism>
<sequence length="183" mass="20679">MSTFPSTFDVDTWERWLQERRKRFLETSLFNRDRLSLSLISPLATPIPTPDESAALFQFPKLSISSDKSKPLTTVDKDGFTACIDIQHFKPEQITVKTVKDTIIVEAKHEDQEDEHGFISRSFYRKYILPPGYDPKTVVSTLSSDGVLTIKAPNPVAAIDDKERVIEIQKTGASKPAPEKPEK</sequence>
<dbReference type="Proteomes" id="UP000594454">
    <property type="component" value="Chromosome 2"/>
</dbReference>
<feature type="domain" description="SHSP" evidence="4">
    <location>
        <begin position="62"/>
        <end position="169"/>
    </location>
</feature>
<dbReference type="OrthoDB" id="1431247at2759"/>
<evidence type="ECO:0000313" key="5">
    <source>
        <dbReference type="EMBL" id="CAD7082743.1"/>
    </source>
</evidence>
<dbReference type="PANTHER" id="PTHR45640">
    <property type="entry name" value="HEAT SHOCK PROTEIN HSP-12.2-RELATED"/>
    <property type="match status" value="1"/>
</dbReference>